<feature type="domain" description="DNA mismatch repair proteins mutS family" evidence="4">
    <location>
        <begin position="358"/>
        <end position="560"/>
    </location>
</feature>
<keyword evidence="2" id="KW-0067">ATP-binding</keyword>
<dbReference type="GO" id="GO:0005524">
    <property type="term" value="F:ATP binding"/>
    <property type="evidence" value="ECO:0007669"/>
    <property type="project" value="UniProtKB-KW"/>
</dbReference>
<dbReference type="SUPFAM" id="SSF52540">
    <property type="entry name" value="P-loop containing nucleoside triphosphate hydrolases"/>
    <property type="match status" value="1"/>
</dbReference>
<keyword evidence="1" id="KW-0547">Nucleotide-binding</keyword>
<proteinExistence type="predicted"/>
<organism evidence="5 6">
    <name type="scientific">Pseudobacteroides cellulosolvens ATCC 35603 = DSM 2933</name>
    <dbReference type="NCBI Taxonomy" id="398512"/>
    <lineage>
        <taxon>Bacteria</taxon>
        <taxon>Bacillati</taxon>
        <taxon>Bacillota</taxon>
        <taxon>Clostridia</taxon>
        <taxon>Eubacteriales</taxon>
        <taxon>Oscillospiraceae</taxon>
        <taxon>Pseudobacteroides</taxon>
    </lineage>
</organism>
<gene>
    <name evidence="5" type="ORF">Bccel_4143</name>
</gene>
<dbReference type="Gene3D" id="3.40.50.300">
    <property type="entry name" value="P-loop containing nucleotide triphosphate hydrolases"/>
    <property type="match status" value="1"/>
</dbReference>
<dbReference type="PANTHER" id="PTHR11361">
    <property type="entry name" value="DNA MISMATCH REPAIR PROTEIN MUTS FAMILY MEMBER"/>
    <property type="match status" value="1"/>
</dbReference>
<dbReference type="Pfam" id="PF00488">
    <property type="entry name" value="MutS_V"/>
    <property type="match status" value="1"/>
</dbReference>
<dbReference type="PANTHER" id="PTHR11361:SF34">
    <property type="entry name" value="DNA MISMATCH REPAIR PROTEIN MSH1, MITOCHONDRIAL"/>
    <property type="match status" value="1"/>
</dbReference>
<evidence type="ECO:0000313" key="6">
    <source>
        <dbReference type="Proteomes" id="UP000036923"/>
    </source>
</evidence>
<dbReference type="InterPro" id="IPR027417">
    <property type="entry name" value="P-loop_NTPase"/>
</dbReference>
<sequence>MVNKVSLLYCNSNEKLHLRSEMPEFIKDLQLDKIIDIMCAGSKNQNCRRIITSVFTELCQNSEDIDYRYDILQDFIQSPHLVEDLEVLFSRLDSVERDRQASIRVKNRVSAEYKLIKDIVAFLEYCEIYKKLAAALNCYRGKYMSPGLKKFCATVCEYAAGNNFAELQKTLLTLKQCLKGYMRLKLEVRLDTSFKLIEALLVDIDSNGFGSDCIDKEEYAYGSWAQRLKKLFSIGSKYSDTQIIRHIDYILEQNVNEVKDKVLTSISSILEAMAASASSFLRNLSEELLFYEGALKLVNKMHRFGLAASRAVIAPAGERSIYVQGVYDLSFAFYLADSGCEKPMEVIVSNKVCLDDEGRIQIITGPNQGGKTTYIRAAGILQVLAQAGIPVPAAKAAVSPVDCLFTHFPADEKPESNEGRLGEELDRMLFILENATPKSLVLMNESFASTNSREGSAIAEDILSALAVIGARCAFVTHLYELAERVDSINKDIQAIREGSSRLVSMAAQFQEGDRSLEADNQKSIRRRTYRIVAGPPAKSSFAADIAEQFGIRCRSDVSEAL</sequence>
<evidence type="ECO:0000256" key="2">
    <source>
        <dbReference type="ARBA" id="ARBA00022840"/>
    </source>
</evidence>
<keyword evidence="6" id="KW-1185">Reference proteome</keyword>
<accession>A0A0L6JT43</accession>
<dbReference type="GO" id="GO:0006298">
    <property type="term" value="P:mismatch repair"/>
    <property type="evidence" value="ECO:0007669"/>
    <property type="project" value="InterPro"/>
</dbReference>
<dbReference type="SMART" id="SM00534">
    <property type="entry name" value="MUTSac"/>
    <property type="match status" value="1"/>
</dbReference>
<dbReference type="EMBL" id="LGTC01000001">
    <property type="protein sequence ID" value="KNY28869.1"/>
    <property type="molecule type" value="Genomic_DNA"/>
</dbReference>
<dbReference type="STRING" id="398512.Bccel_4143"/>
<evidence type="ECO:0000313" key="5">
    <source>
        <dbReference type="EMBL" id="KNY28869.1"/>
    </source>
</evidence>
<protein>
    <submittedName>
        <fullName evidence="5">DNA mismatch repair protein MutS domain protein</fullName>
    </submittedName>
</protein>
<dbReference type="GO" id="GO:0030983">
    <property type="term" value="F:mismatched DNA binding"/>
    <property type="evidence" value="ECO:0007669"/>
    <property type="project" value="InterPro"/>
</dbReference>
<reference evidence="6" key="1">
    <citation type="submission" date="2015-07" db="EMBL/GenBank/DDBJ databases">
        <title>Near-Complete Genome Sequence of the Cellulolytic Bacterium Bacteroides (Pseudobacteroides) cellulosolvens ATCC 35603.</title>
        <authorList>
            <person name="Dassa B."/>
            <person name="Utturkar S.M."/>
            <person name="Klingeman D.M."/>
            <person name="Hurt R.A."/>
            <person name="Keller M."/>
            <person name="Xu J."/>
            <person name="Reddy Y.H.K."/>
            <person name="Borovok I."/>
            <person name="Grinberg I.R."/>
            <person name="Lamed R."/>
            <person name="Zhivin O."/>
            <person name="Bayer E.A."/>
            <person name="Brown S.D."/>
        </authorList>
    </citation>
    <scope>NUCLEOTIDE SEQUENCE [LARGE SCALE GENOMIC DNA]</scope>
    <source>
        <strain evidence="6">DSM 2933</strain>
    </source>
</reference>
<dbReference type="PATRIC" id="fig|398512.5.peg.4335"/>
<evidence type="ECO:0000256" key="3">
    <source>
        <dbReference type="ARBA" id="ARBA00023125"/>
    </source>
</evidence>
<dbReference type="OrthoDB" id="9808166at2"/>
<dbReference type="RefSeq" id="WP_036937612.1">
    <property type="nucleotide sequence ID" value="NZ_JQKC01000005.1"/>
</dbReference>
<dbReference type="InterPro" id="IPR000432">
    <property type="entry name" value="DNA_mismatch_repair_MutS_C"/>
</dbReference>
<dbReference type="InterPro" id="IPR045076">
    <property type="entry name" value="MutS"/>
</dbReference>
<evidence type="ECO:0000259" key="4">
    <source>
        <dbReference type="SMART" id="SM00534"/>
    </source>
</evidence>
<dbReference type="eggNOG" id="COG0249">
    <property type="taxonomic scope" value="Bacteria"/>
</dbReference>
<name>A0A0L6JT43_9FIRM</name>
<dbReference type="Proteomes" id="UP000036923">
    <property type="component" value="Unassembled WGS sequence"/>
</dbReference>
<comment type="caution">
    <text evidence="5">The sequence shown here is derived from an EMBL/GenBank/DDBJ whole genome shotgun (WGS) entry which is preliminary data.</text>
</comment>
<keyword evidence="3" id="KW-0238">DNA-binding</keyword>
<dbReference type="AlphaFoldDB" id="A0A0L6JT43"/>
<dbReference type="GO" id="GO:0140664">
    <property type="term" value="F:ATP-dependent DNA damage sensor activity"/>
    <property type="evidence" value="ECO:0007669"/>
    <property type="project" value="InterPro"/>
</dbReference>
<dbReference type="GO" id="GO:0005829">
    <property type="term" value="C:cytosol"/>
    <property type="evidence" value="ECO:0007669"/>
    <property type="project" value="TreeGrafter"/>
</dbReference>
<evidence type="ECO:0000256" key="1">
    <source>
        <dbReference type="ARBA" id="ARBA00022741"/>
    </source>
</evidence>